<proteinExistence type="predicted"/>
<accession>A0A0A2C517</accession>
<dbReference type="Proteomes" id="UP000030392">
    <property type="component" value="Unassembled WGS sequence"/>
</dbReference>
<dbReference type="AlphaFoldDB" id="A0A0A2C517"/>
<organism evidence="1 2">
    <name type="scientific">Prochlorococcus marinus str. PAC1</name>
    <dbReference type="NCBI Taxonomy" id="59924"/>
    <lineage>
        <taxon>Bacteria</taxon>
        <taxon>Bacillati</taxon>
        <taxon>Cyanobacteriota</taxon>
        <taxon>Cyanophyceae</taxon>
        <taxon>Synechococcales</taxon>
        <taxon>Prochlorococcaceae</taxon>
        <taxon>Prochlorococcus</taxon>
    </lineage>
</organism>
<dbReference type="EMBL" id="JNAX01000011">
    <property type="protein sequence ID" value="KGG20602.1"/>
    <property type="molecule type" value="Genomic_DNA"/>
</dbReference>
<gene>
    <name evidence="1" type="ORF">EV03_1103</name>
</gene>
<evidence type="ECO:0008006" key="3">
    <source>
        <dbReference type="Google" id="ProtNLM"/>
    </source>
</evidence>
<reference evidence="2" key="1">
    <citation type="journal article" date="2014" name="Sci. Data">
        <title>Genomes of diverse isolates of the marine cyanobacterium Prochlorococcus.</title>
        <authorList>
            <person name="Biller S."/>
            <person name="Berube P."/>
            <person name="Thompson J."/>
            <person name="Kelly L."/>
            <person name="Roggensack S."/>
            <person name="Awad L."/>
            <person name="Roache-Johnson K."/>
            <person name="Ding H."/>
            <person name="Giovannoni S.J."/>
            <person name="Moore L.R."/>
            <person name="Chisholm S.W."/>
        </authorList>
    </citation>
    <scope>NUCLEOTIDE SEQUENCE [LARGE SCALE GENOMIC DNA]</scope>
    <source>
        <strain evidence="2">PAC1</strain>
    </source>
</reference>
<sequence>MDLLTYRGQKYLPEDIKNLHYSNTSYLDRQIKAKMTINETLFSYRGINYKKSKHTER</sequence>
<comment type="caution">
    <text evidence="1">The sequence shown here is derived from an EMBL/GenBank/DDBJ whole genome shotgun (WGS) entry which is preliminary data.</text>
</comment>
<name>A0A0A2C517_PROMR</name>
<evidence type="ECO:0000313" key="1">
    <source>
        <dbReference type="EMBL" id="KGG20602.1"/>
    </source>
</evidence>
<protein>
    <recommendedName>
        <fullName evidence="3">DUF4278 domain-containing protein</fullName>
    </recommendedName>
</protein>
<evidence type="ECO:0000313" key="2">
    <source>
        <dbReference type="Proteomes" id="UP000030392"/>
    </source>
</evidence>